<dbReference type="InterPro" id="IPR033985">
    <property type="entry name" value="SusD-like_N"/>
</dbReference>
<evidence type="ECO:0000256" key="1">
    <source>
        <dbReference type="ARBA" id="ARBA00004442"/>
    </source>
</evidence>
<dbReference type="Proteomes" id="UP000249819">
    <property type="component" value="Unassembled WGS sequence"/>
</dbReference>
<organism evidence="8 9">
    <name type="scientific">Chitinophaga dinghuensis</name>
    <dbReference type="NCBI Taxonomy" id="1539050"/>
    <lineage>
        <taxon>Bacteria</taxon>
        <taxon>Pseudomonadati</taxon>
        <taxon>Bacteroidota</taxon>
        <taxon>Chitinophagia</taxon>
        <taxon>Chitinophagales</taxon>
        <taxon>Chitinophagaceae</taxon>
        <taxon>Chitinophaga</taxon>
    </lineage>
</organism>
<evidence type="ECO:0000256" key="3">
    <source>
        <dbReference type="ARBA" id="ARBA00022729"/>
    </source>
</evidence>
<dbReference type="Pfam" id="PF07980">
    <property type="entry name" value="SusD_RagB"/>
    <property type="match status" value="1"/>
</dbReference>
<comment type="subcellular location">
    <subcellularLocation>
        <location evidence="1">Cell outer membrane</location>
    </subcellularLocation>
</comment>
<evidence type="ECO:0000313" key="9">
    <source>
        <dbReference type="Proteomes" id="UP000249819"/>
    </source>
</evidence>
<keyword evidence="5" id="KW-0998">Cell outer membrane</keyword>
<dbReference type="InterPro" id="IPR012944">
    <property type="entry name" value="SusD_RagB_dom"/>
</dbReference>
<feature type="domain" description="RagB/SusD" evidence="6">
    <location>
        <begin position="366"/>
        <end position="480"/>
    </location>
</feature>
<dbReference type="EMBL" id="QLMA01000013">
    <property type="protein sequence ID" value="RAJ73465.1"/>
    <property type="molecule type" value="Genomic_DNA"/>
</dbReference>
<keyword evidence="4" id="KW-0472">Membrane</keyword>
<comment type="similarity">
    <text evidence="2">Belongs to the SusD family.</text>
</comment>
<dbReference type="Gene3D" id="1.25.40.390">
    <property type="match status" value="1"/>
</dbReference>
<dbReference type="PROSITE" id="PS51257">
    <property type="entry name" value="PROKAR_LIPOPROTEIN"/>
    <property type="match status" value="1"/>
</dbReference>
<reference evidence="8 9" key="1">
    <citation type="submission" date="2018-06" db="EMBL/GenBank/DDBJ databases">
        <title>Genomic Encyclopedia of Archaeal and Bacterial Type Strains, Phase II (KMG-II): from individual species to whole genera.</title>
        <authorList>
            <person name="Goeker M."/>
        </authorList>
    </citation>
    <scope>NUCLEOTIDE SEQUENCE [LARGE SCALE GENOMIC DNA]</scope>
    <source>
        <strain evidence="8 9">DSM 29821</strain>
    </source>
</reference>
<protein>
    <submittedName>
        <fullName evidence="8">SusD-like starch-binding protein associating with outer membrane</fullName>
    </submittedName>
</protein>
<comment type="caution">
    <text evidence="8">The sequence shown here is derived from an EMBL/GenBank/DDBJ whole genome shotgun (WGS) entry which is preliminary data.</text>
</comment>
<dbReference type="SUPFAM" id="SSF48452">
    <property type="entry name" value="TPR-like"/>
    <property type="match status" value="1"/>
</dbReference>
<gene>
    <name evidence="8" type="ORF">CLV59_11317</name>
</gene>
<evidence type="ECO:0000256" key="5">
    <source>
        <dbReference type="ARBA" id="ARBA00023237"/>
    </source>
</evidence>
<evidence type="ECO:0000256" key="4">
    <source>
        <dbReference type="ARBA" id="ARBA00023136"/>
    </source>
</evidence>
<evidence type="ECO:0000256" key="2">
    <source>
        <dbReference type="ARBA" id="ARBA00006275"/>
    </source>
</evidence>
<dbReference type="RefSeq" id="WP_111595413.1">
    <property type="nucleotide sequence ID" value="NZ_QLMA01000013.1"/>
</dbReference>
<dbReference type="OrthoDB" id="697229at2"/>
<dbReference type="InterPro" id="IPR011990">
    <property type="entry name" value="TPR-like_helical_dom_sf"/>
</dbReference>
<dbReference type="Pfam" id="PF14322">
    <property type="entry name" value="SusD-like_3"/>
    <property type="match status" value="1"/>
</dbReference>
<keyword evidence="9" id="KW-1185">Reference proteome</keyword>
<keyword evidence="3" id="KW-0732">Signal</keyword>
<proteinExistence type="inferred from homology"/>
<evidence type="ECO:0000259" key="6">
    <source>
        <dbReference type="Pfam" id="PF07980"/>
    </source>
</evidence>
<evidence type="ECO:0000259" key="7">
    <source>
        <dbReference type="Pfam" id="PF14322"/>
    </source>
</evidence>
<evidence type="ECO:0000313" key="8">
    <source>
        <dbReference type="EMBL" id="RAJ73465.1"/>
    </source>
</evidence>
<dbReference type="AlphaFoldDB" id="A0A327VJW0"/>
<feature type="domain" description="SusD-like N-terminal" evidence="7">
    <location>
        <begin position="23"/>
        <end position="231"/>
    </location>
</feature>
<accession>A0A327VJW0</accession>
<sequence length="485" mass="54330">MKKIVAIFFTAATIISCFSSCKKFLDVKPKGYTIPQFYEDYAKLMNNMSLIRVSSAYPNYLTDDVQAGDDNDVSKQASYTGLSDFKKNLYSFQPGAVFIPGSSDPLWEPAYSHIYTYNVVINNIMSVTDAGDTEKKQLRAEALFGRAFEYLTLVNAYAKHYNPATAATDLGVPIILSEDINATYKRNSVAEVYDRIKVDLEAALKDLPEKTANIFHPNRSVGFSFLSKMYLYMGKYDEALTNARAALALNSNLIDYTLYTTQNGVTFGRVCLISNKDTRFPDAQLSNESVWVRFGSSSSSSVNAEVYVSSDLLSVFSKNLPSGAVDQRKNLFFCDGVSNFGLKPVNFPGRVLYAPYIDFNLGLSSADMILIAAECEARVGDKDQAVKYLNTLRDKRIKNNQQLAAATKDDALNLVLEERRRELCFIGCNRLIDLKRLNMDTRLAKTITHTQGTKTWSLPPNDNRYILPVPPKTLEFNSGMPLYER</sequence>
<dbReference type="GO" id="GO:0009279">
    <property type="term" value="C:cell outer membrane"/>
    <property type="evidence" value="ECO:0007669"/>
    <property type="project" value="UniProtKB-SubCell"/>
</dbReference>
<name>A0A327VJW0_9BACT</name>